<protein>
    <submittedName>
        <fullName evidence="1">Uncharacterized protein</fullName>
    </submittedName>
</protein>
<organism evidence="1 2">
    <name type="scientific">Xenotaenia resolanae</name>
    <dbReference type="NCBI Taxonomy" id="208358"/>
    <lineage>
        <taxon>Eukaryota</taxon>
        <taxon>Metazoa</taxon>
        <taxon>Chordata</taxon>
        <taxon>Craniata</taxon>
        <taxon>Vertebrata</taxon>
        <taxon>Euteleostomi</taxon>
        <taxon>Actinopterygii</taxon>
        <taxon>Neopterygii</taxon>
        <taxon>Teleostei</taxon>
        <taxon>Neoteleostei</taxon>
        <taxon>Acanthomorphata</taxon>
        <taxon>Ovalentaria</taxon>
        <taxon>Atherinomorphae</taxon>
        <taxon>Cyprinodontiformes</taxon>
        <taxon>Goodeidae</taxon>
        <taxon>Xenotaenia</taxon>
    </lineage>
</organism>
<name>A0ABV0WT05_9TELE</name>
<dbReference type="EMBL" id="JAHRIM010070407">
    <property type="protein sequence ID" value="MEQ2272762.1"/>
    <property type="molecule type" value="Genomic_DNA"/>
</dbReference>
<feature type="non-terminal residue" evidence="1">
    <location>
        <position position="1"/>
    </location>
</feature>
<dbReference type="Proteomes" id="UP001444071">
    <property type="component" value="Unassembled WGS sequence"/>
</dbReference>
<proteinExistence type="predicted"/>
<sequence length="88" mass="9690">CGNWTSGIDVQGRAACRTQKGTAINTADSSIIPDCCKLVNITNSLLSLEHKTDHRQEWIDVVLPVLPNLLTLQGIAACSRITRRYLIK</sequence>
<keyword evidence="2" id="KW-1185">Reference proteome</keyword>
<evidence type="ECO:0000313" key="1">
    <source>
        <dbReference type="EMBL" id="MEQ2272762.1"/>
    </source>
</evidence>
<accession>A0ABV0WT05</accession>
<gene>
    <name evidence="1" type="ORF">XENORESO_011187</name>
</gene>
<comment type="caution">
    <text evidence="1">The sequence shown here is derived from an EMBL/GenBank/DDBJ whole genome shotgun (WGS) entry which is preliminary data.</text>
</comment>
<evidence type="ECO:0000313" key="2">
    <source>
        <dbReference type="Proteomes" id="UP001444071"/>
    </source>
</evidence>
<reference evidence="1 2" key="1">
    <citation type="submission" date="2021-06" db="EMBL/GenBank/DDBJ databases">
        <authorList>
            <person name="Palmer J.M."/>
        </authorList>
    </citation>
    <scope>NUCLEOTIDE SEQUENCE [LARGE SCALE GENOMIC DNA]</scope>
    <source>
        <strain evidence="1 2">XR_2019</strain>
        <tissue evidence="1">Muscle</tissue>
    </source>
</reference>